<evidence type="ECO:0000256" key="1">
    <source>
        <dbReference type="SAM" id="SignalP"/>
    </source>
</evidence>
<gene>
    <name evidence="2" type="ORF">ACFOEK_14580</name>
</gene>
<dbReference type="EMBL" id="JBHRSZ010000006">
    <property type="protein sequence ID" value="MFC3152258.1"/>
    <property type="molecule type" value="Genomic_DNA"/>
</dbReference>
<sequence length="152" mass="16982">MKSLLLLSLTLFLIACKTSATANNQEYSEQESFLIEAIQNTSYSAVIKHTRVEVIPSNDQDFPEQHIYYAKVIETLNGKELTTLSYSMFVEEGEDAVIDQSPIIVTLCKNGEGFYWPGTGAQFESTPALINLAKKNVTRVKSHPEQGSHCNY</sequence>
<protein>
    <recommendedName>
        <fullName evidence="4">Lipoprotein</fullName>
    </recommendedName>
</protein>
<feature type="chain" id="PRO_5046634086" description="Lipoprotein" evidence="1">
    <location>
        <begin position="23"/>
        <end position="152"/>
    </location>
</feature>
<keyword evidence="1" id="KW-0732">Signal</keyword>
<comment type="caution">
    <text evidence="2">The sequence shown here is derived from an EMBL/GenBank/DDBJ whole genome shotgun (WGS) entry which is preliminary data.</text>
</comment>
<evidence type="ECO:0000313" key="3">
    <source>
        <dbReference type="Proteomes" id="UP001595476"/>
    </source>
</evidence>
<dbReference type="Proteomes" id="UP001595476">
    <property type="component" value="Unassembled WGS sequence"/>
</dbReference>
<evidence type="ECO:0000313" key="2">
    <source>
        <dbReference type="EMBL" id="MFC3152258.1"/>
    </source>
</evidence>
<feature type="signal peptide" evidence="1">
    <location>
        <begin position="1"/>
        <end position="22"/>
    </location>
</feature>
<accession>A0ABV7HI21</accession>
<dbReference type="RefSeq" id="WP_386722186.1">
    <property type="nucleotide sequence ID" value="NZ_JBHRSZ010000006.1"/>
</dbReference>
<organism evidence="2 3">
    <name type="scientific">Litoribrevibacter euphylliae</name>
    <dbReference type="NCBI Taxonomy" id="1834034"/>
    <lineage>
        <taxon>Bacteria</taxon>
        <taxon>Pseudomonadati</taxon>
        <taxon>Pseudomonadota</taxon>
        <taxon>Gammaproteobacteria</taxon>
        <taxon>Oceanospirillales</taxon>
        <taxon>Oceanospirillaceae</taxon>
        <taxon>Litoribrevibacter</taxon>
    </lineage>
</organism>
<keyword evidence="3" id="KW-1185">Reference proteome</keyword>
<reference evidence="3" key="1">
    <citation type="journal article" date="2019" name="Int. J. Syst. Evol. Microbiol.">
        <title>The Global Catalogue of Microorganisms (GCM) 10K type strain sequencing project: providing services to taxonomists for standard genome sequencing and annotation.</title>
        <authorList>
            <consortium name="The Broad Institute Genomics Platform"/>
            <consortium name="The Broad Institute Genome Sequencing Center for Infectious Disease"/>
            <person name="Wu L."/>
            <person name="Ma J."/>
        </authorList>
    </citation>
    <scope>NUCLEOTIDE SEQUENCE [LARGE SCALE GENOMIC DNA]</scope>
    <source>
        <strain evidence="3">KCTC 52438</strain>
    </source>
</reference>
<evidence type="ECO:0008006" key="4">
    <source>
        <dbReference type="Google" id="ProtNLM"/>
    </source>
</evidence>
<dbReference type="PROSITE" id="PS51257">
    <property type="entry name" value="PROKAR_LIPOPROTEIN"/>
    <property type="match status" value="1"/>
</dbReference>
<proteinExistence type="predicted"/>
<name>A0ABV7HI21_9GAMM</name>